<evidence type="ECO:0000313" key="8">
    <source>
        <dbReference type="Proteomes" id="UP000695022"/>
    </source>
</evidence>
<evidence type="ECO:0000256" key="5">
    <source>
        <dbReference type="SAM" id="MobiDB-lite"/>
    </source>
</evidence>
<evidence type="ECO:0000256" key="6">
    <source>
        <dbReference type="SAM" id="Phobius"/>
    </source>
</evidence>
<comment type="subcellular location">
    <subcellularLocation>
        <location evidence="1">Membrane</location>
        <topology evidence="1">Multi-pass membrane protein</topology>
    </subcellularLocation>
</comment>
<keyword evidence="3 6" id="KW-1133">Transmembrane helix</keyword>
<keyword evidence="2 6" id="KW-0812">Transmembrane</keyword>
<feature type="domain" description="Ion transport" evidence="7">
    <location>
        <begin position="903"/>
        <end position="1022"/>
    </location>
</feature>
<keyword evidence="4 6" id="KW-0472">Membrane</keyword>
<dbReference type="PANTHER" id="PTHR10037:SF62">
    <property type="entry name" value="SODIUM CHANNEL PROTEIN 60E"/>
    <property type="match status" value="1"/>
</dbReference>
<dbReference type="InterPro" id="IPR027359">
    <property type="entry name" value="Volt_channel_dom_sf"/>
</dbReference>
<proteinExistence type="predicted"/>
<feature type="transmembrane region" description="Helical" evidence="6">
    <location>
        <begin position="21"/>
        <end position="39"/>
    </location>
</feature>
<evidence type="ECO:0000313" key="9">
    <source>
        <dbReference type="RefSeq" id="XP_014662700.1"/>
    </source>
</evidence>
<organism evidence="8 9">
    <name type="scientific">Priapulus caudatus</name>
    <name type="common">Priapulid worm</name>
    <dbReference type="NCBI Taxonomy" id="37621"/>
    <lineage>
        <taxon>Eukaryota</taxon>
        <taxon>Metazoa</taxon>
        <taxon>Ecdysozoa</taxon>
        <taxon>Scalidophora</taxon>
        <taxon>Priapulida</taxon>
        <taxon>Priapulimorpha</taxon>
        <taxon>Priapulimorphida</taxon>
        <taxon>Priapulidae</taxon>
        <taxon>Priapulus</taxon>
    </lineage>
</organism>
<feature type="compositionally biased region" description="Low complexity" evidence="5">
    <location>
        <begin position="635"/>
        <end position="644"/>
    </location>
</feature>
<evidence type="ECO:0000256" key="4">
    <source>
        <dbReference type="ARBA" id="ARBA00023136"/>
    </source>
</evidence>
<sequence length="1027" mass="115297">MVIKVIARGFIVNRHTYLREAWNWLDFIVIVLGYSTFLLQHFGVEVGNIAGIRTFRVLRALKTVSIVPGLKTIVNALLHSLRMLGEVMALTIFCMMIFALFALQVYIGVLRQKCVADAPDYVANSSDFNYTDWTQNEENWYYADHSPIVCGNTSMSRPCPTNYTCLPHIGENPNFGFTSFDDFGWAMLTSFQLITLDFWEDVYNKIIEAMGPANIFFFIFVIFFGSFFLVNLMLAVVAMSYEEAAEEVERQHDKGTKLVLKTKSTVFEFPDAKQMRIKIRKLKKTSFGVKRKDVLHRKRSPDDDDGSFTTSQRGGSDGTGIGGYYTPSSQTPETTPRTDNLAASPSELPPAGSPDNDGEGANGIRMVITPPPNDDEASASYSLSPSASDYAESTAGRSSYSPDSPDRHNSNNNMGTDVDDDDDTYAGLFQRLKHRGKLQRNRRVADDDMDDVDINCVELHPRAVGHAELSPPCSTNSVGSDDRLLDDFDVQYRYSPPTSPRRGSTVSGDDVGLDDYIDTNRWPNRGSNGISSVAADADRYPRIADRPAIETTMLGGATRPEYAPRAYLSSRQRRSFPTPDEMLNTCGLPERGNSLINLSPWKTLIEAKIQSIRGEDAPFKFLRPLSEKLGIGGDPEAAGAAGRPPEARPEPVSPLTNAVPSRVPTFPRNRRVTFGPAESLSFRNPTPEPGNRAARGPLAEAGDGRSYLWPVDDNNKNNNMGEETGALKINGPREEPEGQESNTNNKFISQEDELYTQNNAAVNKDGDDDDGGGDASPKTNSDPNARNCACFRRLCCCYTPWLRFQQWLFTIVTDPLFDLFITLCIVLNTAFLAVEHHGMTDRTRHTLEIGNYVPMLQGLRWLVMGQPLLLLMMMCQCFKAFADSSWARHWFSLRVFMYRIVDHKIFEGLVLFVIFASSLTLVFEDVYLDEKPVMKEALFYLNITFLVLFVVEMLMKWIAYGFHVYFTNFWCILDCFIVVVSLMSTIMETHDSGNSDLMAFRSLRTLRALRPLRAISRWEGMKFRKPV</sequence>
<feature type="region of interest" description="Disordered" evidence="5">
    <location>
        <begin position="761"/>
        <end position="782"/>
    </location>
</feature>
<feature type="transmembrane region" description="Helical" evidence="6">
    <location>
        <begin position="939"/>
        <end position="959"/>
    </location>
</feature>
<keyword evidence="8" id="KW-1185">Reference proteome</keyword>
<dbReference type="Pfam" id="PF00520">
    <property type="entry name" value="Ion_trans"/>
    <property type="match status" value="2"/>
</dbReference>
<dbReference type="Gene3D" id="1.10.287.70">
    <property type="match status" value="1"/>
</dbReference>
<protein>
    <submittedName>
        <fullName evidence="9">Sodium channel protein 60E-like</fullName>
    </submittedName>
</protein>
<feature type="region of interest" description="Disordered" evidence="5">
    <location>
        <begin position="293"/>
        <end position="422"/>
    </location>
</feature>
<evidence type="ECO:0000256" key="3">
    <source>
        <dbReference type="ARBA" id="ARBA00022989"/>
    </source>
</evidence>
<name>A0ABM1DRX9_PRICU</name>
<dbReference type="RefSeq" id="XP_014662700.1">
    <property type="nucleotide sequence ID" value="XM_014807214.1"/>
</dbReference>
<feature type="transmembrane region" description="Helical" evidence="6">
    <location>
        <begin position="816"/>
        <end position="834"/>
    </location>
</feature>
<dbReference type="GeneID" id="106805564"/>
<dbReference type="Gene3D" id="1.20.120.350">
    <property type="entry name" value="Voltage-gated potassium channels. Chain C"/>
    <property type="match status" value="3"/>
</dbReference>
<accession>A0ABM1DRX9</accession>
<feature type="transmembrane region" description="Helical" evidence="6">
    <location>
        <begin position="905"/>
        <end position="927"/>
    </location>
</feature>
<feature type="transmembrane region" description="Helical" evidence="6">
    <location>
        <begin position="87"/>
        <end position="107"/>
    </location>
</feature>
<feature type="compositionally biased region" description="Low complexity" evidence="5">
    <location>
        <begin position="378"/>
        <end position="391"/>
    </location>
</feature>
<feature type="compositionally biased region" description="Polar residues" evidence="5">
    <location>
        <begin position="326"/>
        <end position="343"/>
    </location>
</feature>
<feature type="transmembrane region" description="Helical" evidence="6">
    <location>
        <begin position="215"/>
        <end position="241"/>
    </location>
</feature>
<feature type="region of interest" description="Disordered" evidence="5">
    <location>
        <begin position="492"/>
        <end position="512"/>
    </location>
</feature>
<evidence type="ECO:0000259" key="7">
    <source>
        <dbReference type="Pfam" id="PF00520"/>
    </source>
</evidence>
<reference evidence="9" key="1">
    <citation type="submission" date="2025-08" db="UniProtKB">
        <authorList>
            <consortium name="RefSeq"/>
        </authorList>
    </citation>
    <scope>IDENTIFICATION</scope>
</reference>
<feature type="region of interest" description="Disordered" evidence="5">
    <location>
        <begin position="630"/>
        <end position="744"/>
    </location>
</feature>
<dbReference type="InterPro" id="IPR043203">
    <property type="entry name" value="VGCC_Ca_Na"/>
</dbReference>
<feature type="transmembrane region" description="Helical" evidence="6">
    <location>
        <begin position="965"/>
        <end position="986"/>
    </location>
</feature>
<evidence type="ECO:0000256" key="1">
    <source>
        <dbReference type="ARBA" id="ARBA00004141"/>
    </source>
</evidence>
<dbReference type="Proteomes" id="UP000695022">
    <property type="component" value="Unplaced"/>
</dbReference>
<evidence type="ECO:0000256" key="2">
    <source>
        <dbReference type="ARBA" id="ARBA00022692"/>
    </source>
</evidence>
<feature type="domain" description="Ion transport" evidence="7">
    <location>
        <begin position="1"/>
        <end position="247"/>
    </location>
</feature>
<dbReference type="InterPro" id="IPR005821">
    <property type="entry name" value="Ion_trans_dom"/>
</dbReference>
<dbReference type="PANTHER" id="PTHR10037">
    <property type="entry name" value="VOLTAGE-GATED CATION CHANNEL CALCIUM AND SODIUM"/>
    <property type="match status" value="1"/>
</dbReference>
<gene>
    <name evidence="9" type="primary">LOC106805564</name>
</gene>
<dbReference type="SUPFAM" id="SSF81324">
    <property type="entry name" value="Voltage-gated potassium channels"/>
    <property type="match status" value="2"/>
</dbReference>